<reference evidence="3" key="1">
    <citation type="submission" date="2022-11" db="UniProtKB">
        <authorList>
            <consortium name="WormBaseParasite"/>
        </authorList>
    </citation>
    <scope>IDENTIFICATION</scope>
</reference>
<name>A0A915EUK3_9BILA</name>
<evidence type="ECO:0000313" key="2">
    <source>
        <dbReference type="Proteomes" id="UP000887574"/>
    </source>
</evidence>
<keyword evidence="2" id="KW-1185">Reference proteome</keyword>
<organism evidence="2 3">
    <name type="scientific">Ditylenchus dipsaci</name>
    <dbReference type="NCBI Taxonomy" id="166011"/>
    <lineage>
        <taxon>Eukaryota</taxon>
        <taxon>Metazoa</taxon>
        <taxon>Ecdysozoa</taxon>
        <taxon>Nematoda</taxon>
        <taxon>Chromadorea</taxon>
        <taxon>Rhabditida</taxon>
        <taxon>Tylenchina</taxon>
        <taxon>Tylenchomorpha</taxon>
        <taxon>Sphaerularioidea</taxon>
        <taxon>Anguinidae</taxon>
        <taxon>Anguininae</taxon>
        <taxon>Ditylenchus</taxon>
    </lineage>
</organism>
<feature type="compositionally biased region" description="Polar residues" evidence="1">
    <location>
        <begin position="224"/>
        <end position="238"/>
    </location>
</feature>
<feature type="region of interest" description="Disordered" evidence="1">
    <location>
        <begin position="218"/>
        <end position="238"/>
    </location>
</feature>
<dbReference type="WBParaSite" id="jg9676">
    <property type="protein sequence ID" value="jg9676"/>
    <property type="gene ID" value="jg9676"/>
</dbReference>
<protein>
    <submittedName>
        <fullName evidence="3">Uncharacterized protein</fullName>
    </submittedName>
</protein>
<feature type="region of interest" description="Disordered" evidence="1">
    <location>
        <begin position="262"/>
        <end position="308"/>
    </location>
</feature>
<dbReference type="AlphaFoldDB" id="A0A915EUK3"/>
<feature type="compositionally biased region" description="Polar residues" evidence="1">
    <location>
        <begin position="270"/>
        <end position="291"/>
    </location>
</feature>
<evidence type="ECO:0000256" key="1">
    <source>
        <dbReference type="SAM" id="MobiDB-lite"/>
    </source>
</evidence>
<accession>A0A915EUK3</accession>
<evidence type="ECO:0000313" key="3">
    <source>
        <dbReference type="WBParaSite" id="jg9676"/>
    </source>
</evidence>
<sequence length="308" mass="35107">MANVYQSTASLSARRAAYSSEEDKSMWNFYVQKVRKRNPDALARRASLWAEYAMTCNTKRTYQTLEKHFRDILLPRIDNAPIDDEDVILILELCKVSLADNDAQRNLKRRLRKLCELTINHPSLFVQRVTRLENRFQRPSNTAYNPPNYPPPVFVPDTQLPPTGTSIINKIIEKNSQEDEIVDDSFRCVNPDQPLGNDQGYLTFIQEVTLGRQQPFQPKETHFKTSSQKQPLKKTTSWSSVTSGEYLMDLSNSPVRLKTLTEEASENDDTIQQHYETAPSQPITPSTNSSPVVPDSEEAAQPPANCQM</sequence>
<dbReference type="Proteomes" id="UP000887574">
    <property type="component" value="Unplaced"/>
</dbReference>
<proteinExistence type="predicted"/>